<dbReference type="InterPro" id="IPR025205">
    <property type="entry name" value="PilX/PilW_C"/>
</dbReference>
<dbReference type="EMBL" id="AVCJ01000012">
    <property type="protein sequence ID" value="KFL36686.1"/>
    <property type="molecule type" value="Genomic_DNA"/>
</dbReference>
<keyword evidence="1" id="KW-0472">Membrane</keyword>
<dbReference type="Proteomes" id="UP000029085">
    <property type="component" value="Unassembled WGS sequence"/>
</dbReference>
<dbReference type="Pfam" id="PF14341">
    <property type="entry name" value="PilX_N"/>
    <property type="match status" value="1"/>
</dbReference>
<gene>
    <name evidence="4" type="ORF">N788_03480</name>
</gene>
<name>A0A087MII3_9GAMM</name>
<evidence type="ECO:0008006" key="6">
    <source>
        <dbReference type="Google" id="ProtNLM"/>
    </source>
</evidence>
<dbReference type="AlphaFoldDB" id="A0A087MII3"/>
<dbReference type="Pfam" id="PF13681">
    <property type="entry name" value="PilX"/>
    <property type="match status" value="1"/>
</dbReference>
<dbReference type="OrthoDB" id="5801860at2"/>
<keyword evidence="1" id="KW-0812">Transmembrane</keyword>
<feature type="domain" description="Type 4 fimbrial biogenesis protein PilX N-terminal" evidence="3">
    <location>
        <begin position="13"/>
        <end position="63"/>
    </location>
</feature>
<reference evidence="4 5" key="2">
    <citation type="journal article" date="2015" name="Stand. Genomic Sci.">
        <title>High quality draft genomic sequence of Arenimonas donghaensis DSM 18148(T).</title>
        <authorList>
            <person name="Chen F."/>
            <person name="Wang H."/>
            <person name="Cao Y."/>
            <person name="Li X."/>
            <person name="Wang G."/>
        </authorList>
    </citation>
    <scope>NUCLEOTIDE SEQUENCE [LARGE SCALE GENOMIC DNA]</scope>
    <source>
        <strain evidence="4 5">HO3-R19</strain>
    </source>
</reference>
<keyword evidence="5" id="KW-1185">Reference proteome</keyword>
<organism evidence="4 5">
    <name type="scientific">Arenimonas donghaensis DSM 18148 = HO3-R19</name>
    <dbReference type="NCBI Taxonomy" id="1121014"/>
    <lineage>
        <taxon>Bacteria</taxon>
        <taxon>Pseudomonadati</taxon>
        <taxon>Pseudomonadota</taxon>
        <taxon>Gammaproteobacteria</taxon>
        <taxon>Lysobacterales</taxon>
        <taxon>Lysobacteraceae</taxon>
        <taxon>Arenimonas</taxon>
    </lineage>
</organism>
<evidence type="ECO:0000256" key="1">
    <source>
        <dbReference type="SAM" id="Phobius"/>
    </source>
</evidence>
<evidence type="ECO:0000313" key="4">
    <source>
        <dbReference type="EMBL" id="KFL36686.1"/>
    </source>
</evidence>
<comment type="caution">
    <text evidence="4">The sequence shown here is derived from an EMBL/GenBank/DDBJ whole genome shotgun (WGS) entry which is preliminary data.</text>
</comment>
<dbReference type="RefSeq" id="WP_051924455.1">
    <property type="nucleotide sequence ID" value="NZ_AVCJ01000012.1"/>
</dbReference>
<protein>
    <recommendedName>
        <fullName evidence="6">Type 4 fimbrial biogenesis protein PilX N-terminal domain-containing protein</fullName>
    </recommendedName>
</protein>
<reference evidence="5" key="1">
    <citation type="submission" date="2013-08" db="EMBL/GenBank/DDBJ databases">
        <title>Genome sequencing of Arenimonas donghaensis.</title>
        <authorList>
            <person name="Chen F."/>
            <person name="Wang G."/>
        </authorList>
    </citation>
    <scope>NUCLEOTIDE SEQUENCE [LARGE SCALE GENOMIC DNA]</scope>
    <source>
        <strain evidence="5">HO3-R19</strain>
    </source>
</reference>
<dbReference type="PATRIC" id="fig|1121014.3.peg.1373"/>
<evidence type="ECO:0000259" key="2">
    <source>
        <dbReference type="Pfam" id="PF13681"/>
    </source>
</evidence>
<sequence length="190" mass="19623">MSLRNFHAPNRQRGVTLVIVLLLLIVVTLLGLAAMRGSILQERMAGNVAARGIAFQAAESALRVGEEYLRVADPAVPANGCSGGVCAMPVDGGAPAYEAANFWSTAANYRSVALDDDTNLSMLRYSIESLGEGTASAASSGPAECLGAEGDQSGCVGSDGAANVRNYRITAIAQTDNGAQVVLQSTFQMP</sequence>
<proteinExistence type="predicted"/>
<evidence type="ECO:0000259" key="3">
    <source>
        <dbReference type="Pfam" id="PF14341"/>
    </source>
</evidence>
<accession>A0A087MII3</accession>
<evidence type="ECO:0000313" key="5">
    <source>
        <dbReference type="Proteomes" id="UP000029085"/>
    </source>
</evidence>
<keyword evidence="1" id="KW-1133">Transmembrane helix</keyword>
<dbReference type="STRING" id="1121014.N788_03480"/>
<feature type="domain" description="PilX/PilW C-terminal" evidence="2">
    <location>
        <begin position="94"/>
        <end position="188"/>
    </location>
</feature>
<dbReference type="InterPro" id="IPR025746">
    <property type="entry name" value="PilX_N_dom"/>
</dbReference>
<feature type="transmembrane region" description="Helical" evidence="1">
    <location>
        <begin position="15"/>
        <end position="35"/>
    </location>
</feature>